<accession>A0A9D3SCK1</accession>
<evidence type="ECO:0000313" key="3">
    <source>
        <dbReference type="Proteomes" id="UP000824219"/>
    </source>
</evidence>
<feature type="region of interest" description="Disordered" evidence="1">
    <location>
        <begin position="81"/>
        <end position="145"/>
    </location>
</feature>
<sequence>MARHTAAAHGCQQHTAEAATTTASSTTTAAFLLLTRSRWLRTTQQRHTQLHTRRCSQHDAKITTAAAARRLSATASTGALRYHGASSNNDAQLHDQRRKQLARTRLPPPQLQPLSKLRKAHDASSYQRRSSHPIPRQSSPPHDSLSYTRLVQHTAKQVTCSTRRSSYHDEAVGACRAFTIQVHGSLCGHDGRATRQQHHTAAAAHGG</sequence>
<protein>
    <submittedName>
        <fullName evidence="2">Uncharacterized protein</fullName>
    </submittedName>
</protein>
<dbReference type="Proteomes" id="UP000824219">
    <property type="component" value="Unassembled WGS sequence"/>
</dbReference>
<gene>
    <name evidence="2" type="ORF">KOW79_000097</name>
</gene>
<feature type="region of interest" description="Disordered" evidence="1">
    <location>
        <begin position="1"/>
        <end position="22"/>
    </location>
</feature>
<proteinExistence type="predicted"/>
<name>A0A9D3SCK1_9TELE</name>
<organism evidence="2 3">
    <name type="scientific">Hemibagrus wyckioides</name>
    <dbReference type="NCBI Taxonomy" id="337641"/>
    <lineage>
        <taxon>Eukaryota</taxon>
        <taxon>Metazoa</taxon>
        <taxon>Chordata</taxon>
        <taxon>Craniata</taxon>
        <taxon>Vertebrata</taxon>
        <taxon>Euteleostomi</taxon>
        <taxon>Actinopterygii</taxon>
        <taxon>Neopterygii</taxon>
        <taxon>Teleostei</taxon>
        <taxon>Ostariophysi</taxon>
        <taxon>Siluriformes</taxon>
        <taxon>Bagridae</taxon>
        <taxon>Hemibagrus</taxon>
    </lineage>
</organism>
<dbReference type="AlphaFoldDB" id="A0A9D3SCK1"/>
<evidence type="ECO:0000256" key="1">
    <source>
        <dbReference type="SAM" id="MobiDB-lite"/>
    </source>
</evidence>
<reference evidence="2" key="1">
    <citation type="submission" date="2021-06" db="EMBL/GenBank/DDBJ databases">
        <title>Chromosome-level genome assembly of the red-tail catfish (Hemibagrus wyckioides).</title>
        <authorList>
            <person name="Shao F."/>
        </authorList>
    </citation>
    <scope>NUCLEOTIDE SEQUENCE</scope>
    <source>
        <strain evidence="2">EC202008001</strain>
        <tissue evidence="2">Blood</tissue>
    </source>
</reference>
<evidence type="ECO:0000313" key="2">
    <source>
        <dbReference type="EMBL" id="KAG7313789.1"/>
    </source>
</evidence>
<dbReference type="EMBL" id="JAHKSW010000033">
    <property type="protein sequence ID" value="KAG7313789.1"/>
    <property type="molecule type" value="Genomic_DNA"/>
</dbReference>
<feature type="compositionally biased region" description="Polar residues" evidence="1">
    <location>
        <begin position="136"/>
        <end position="145"/>
    </location>
</feature>
<keyword evidence="3" id="KW-1185">Reference proteome</keyword>
<comment type="caution">
    <text evidence="2">The sequence shown here is derived from an EMBL/GenBank/DDBJ whole genome shotgun (WGS) entry which is preliminary data.</text>
</comment>